<evidence type="ECO:0000256" key="9">
    <source>
        <dbReference type="SAM" id="SignalP"/>
    </source>
</evidence>
<dbReference type="Proteomes" id="UP000708208">
    <property type="component" value="Unassembled WGS sequence"/>
</dbReference>
<dbReference type="AlphaFoldDB" id="A0A8J2P2A1"/>
<keyword evidence="3 7" id="KW-0378">Hydrolase</keyword>
<evidence type="ECO:0000256" key="2">
    <source>
        <dbReference type="ARBA" id="ARBA00022729"/>
    </source>
</evidence>
<feature type="region of interest" description="Disordered" evidence="8">
    <location>
        <begin position="41"/>
        <end position="65"/>
    </location>
</feature>
<dbReference type="InterPro" id="IPR033116">
    <property type="entry name" value="TRYPSIN_SER"/>
</dbReference>
<dbReference type="InterPro" id="IPR001254">
    <property type="entry name" value="Trypsin_dom"/>
</dbReference>
<evidence type="ECO:0000256" key="3">
    <source>
        <dbReference type="ARBA" id="ARBA00022801"/>
    </source>
</evidence>
<gene>
    <name evidence="11" type="ORF">AFUS01_LOCUS10575</name>
</gene>
<keyword evidence="4 7" id="KW-0720">Serine protease</keyword>
<evidence type="ECO:0000256" key="5">
    <source>
        <dbReference type="ARBA" id="ARBA00023157"/>
    </source>
</evidence>
<dbReference type="GO" id="GO:0004252">
    <property type="term" value="F:serine-type endopeptidase activity"/>
    <property type="evidence" value="ECO:0007669"/>
    <property type="project" value="InterPro"/>
</dbReference>
<keyword evidence="12" id="KW-1185">Reference proteome</keyword>
<evidence type="ECO:0000256" key="8">
    <source>
        <dbReference type="SAM" id="MobiDB-lite"/>
    </source>
</evidence>
<dbReference type="PROSITE" id="PS50240">
    <property type="entry name" value="TRYPSIN_DOM"/>
    <property type="match status" value="1"/>
</dbReference>
<proteinExistence type="inferred from homology"/>
<keyword evidence="5" id="KW-1015">Disulfide bond</keyword>
<accession>A0A8J2P2A1</accession>
<dbReference type="GO" id="GO:0006508">
    <property type="term" value="P:proteolysis"/>
    <property type="evidence" value="ECO:0007669"/>
    <property type="project" value="UniProtKB-KW"/>
</dbReference>
<evidence type="ECO:0000313" key="11">
    <source>
        <dbReference type="EMBL" id="CAG7721354.1"/>
    </source>
</evidence>
<name>A0A8J2P2A1_9HEXA</name>
<protein>
    <recommendedName>
        <fullName evidence="10">Peptidase S1 domain-containing protein</fullName>
    </recommendedName>
</protein>
<keyword evidence="2 9" id="KW-0732">Signal</keyword>
<feature type="chain" id="PRO_5035224561" description="Peptidase S1 domain-containing protein" evidence="9">
    <location>
        <begin position="24"/>
        <end position="491"/>
    </location>
</feature>
<dbReference type="Pfam" id="PF00089">
    <property type="entry name" value="Trypsin"/>
    <property type="match status" value="1"/>
</dbReference>
<feature type="region of interest" description="Disordered" evidence="8">
    <location>
        <begin position="86"/>
        <end position="113"/>
    </location>
</feature>
<sequence>MLLIKLTVSFFFLSNFNLPFSEAQGLLGGFGGTLGGLLGGGNKRPNNNANNQNRPGQGGNAISTAKPNQNLELNLGLLNIRLGNGQNNANGVNKPDGKPTGPPGGNPGESNNLGLNWGNEYYNGTGVQLGGQDGESRFYFLANKPVDEQFQTCRTPLNQRGRCRHLEHCVLDTFKNDFFAYLQYSCVIRNRFVGVCCPEPDAPVTFAPSPTTTTRPPPPVVEPVPLPPNIPAEPVEPLPTRRQCGISEKQIPRIVGGRLADPKAWPWMAALLRADGVGDARNGQFCGGVLISEFHVLTASHCVDGFEAKDLKIRLGEYDFDRFNDSVARDYNVISIKMHENYNRYNYKNDIALVTLSDSAYFNRKIRHICLPPPNEQFINQVGIVTGWGTIYYGGPVSSKLMEVIVPVWKQEDCQAAYTQPIEETNLCAGVRSGGRDSCQGDSGGPLQHQIRDRWYSIGVVSWGIRCAEPGYPGVYTRVNRYLEWLRNQMK</sequence>
<organism evidence="11 12">
    <name type="scientific">Allacma fusca</name>
    <dbReference type="NCBI Taxonomy" id="39272"/>
    <lineage>
        <taxon>Eukaryota</taxon>
        <taxon>Metazoa</taxon>
        <taxon>Ecdysozoa</taxon>
        <taxon>Arthropoda</taxon>
        <taxon>Hexapoda</taxon>
        <taxon>Collembola</taxon>
        <taxon>Symphypleona</taxon>
        <taxon>Sminthuridae</taxon>
        <taxon>Allacma</taxon>
    </lineage>
</organism>
<evidence type="ECO:0000313" key="12">
    <source>
        <dbReference type="Proteomes" id="UP000708208"/>
    </source>
</evidence>
<evidence type="ECO:0000256" key="6">
    <source>
        <dbReference type="ARBA" id="ARBA00024195"/>
    </source>
</evidence>
<evidence type="ECO:0000256" key="4">
    <source>
        <dbReference type="ARBA" id="ARBA00022825"/>
    </source>
</evidence>
<dbReference type="InterPro" id="IPR018114">
    <property type="entry name" value="TRYPSIN_HIS"/>
</dbReference>
<dbReference type="PROSITE" id="PS00135">
    <property type="entry name" value="TRYPSIN_SER"/>
    <property type="match status" value="1"/>
</dbReference>
<evidence type="ECO:0000256" key="1">
    <source>
        <dbReference type="ARBA" id="ARBA00022670"/>
    </source>
</evidence>
<feature type="signal peptide" evidence="9">
    <location>
        <begin position="1"/>
        <end position="23"/>
    </location>
</feature>
<dbReference type="PROSITE" id="PS00134">
    <property type="entry name" value="TRYPSIN_HIS"/>
    <property type="match status" value="1"/>
</dbReference>
<dbReference type="SMART" id="SM00020">
    <property type="entry name" value="Tryp_SPc"/>
    <property type="match status" value="1"/>
</dbReference>
<feature type="domain" description="Peptidase S1" evidence="10">
    <location>
        <begin position="254"/>
        <end position="491"/>
    </location>
</feature>
<evidence type="ECO:0000256" key="7">
    <source>
        <dbReference type="RuleBase" id="RU363034"/>
    </source>
</evidence>
<evidence type="ECO:0000259" key="10">
    <source>
        <dbReference type="PROSITE" id="PS50240"/>
    </source>
</evidence>
<reference evidence="11" key="1">
    <citation type="submission" date="2021-06" db="EMBL/GenBank/DDBJ databases">
        <authorList>
            <person name="Hodson N. C."/>
            <person name="Mongue J. A."/>
            <person name="Jaron S. K."/>
        </authorList>
    </citation>
    <scope>NUCLEOTIDE SEQUENCE</scope>
</reference>
<dbReference type="PANTHER" id="PTHR24252:SF7">
    <property type="entry name" value="HYALIN"/>
    <property type="match status" value="1"/>
</dbReference>
<dbReference type="FunFam" id="2.40.10.10:FF:000006">
    <property type="entry name" value="Serine proteinase stubble"/>
    <property type="match status" value="1"/>
</dbReference>
<dbReference type="OrthoDB" id="5918597at2759"/>
<dbReference type="EMBL" id="CAJVCH010078826">
    <property type="protein sequence ID" value="CAG7721354.1"/>
    <property type="molecule type" value="Genomic_DNA"/>
</dbReference>
<comment type="caution">
    <text evidence="11">The sequence shown here is derived from an EMBL/GenBank/DDBJ whole genome shotgun (WGS) entry which is preliminary data.</text>
</comment>
<dbReference type="PANTHER" id="PTHR24252">
    <property type="entry name" value="ACROSIN-RELATED"/>
    <property type="match status" value="1"/>
</dbReference>
<dbReference type="InterPro" id="IPR022700">
    <property type="entry name" value="CLIP"/>
</dbReference>
<comment type="similarity">
    <text evidence="6">Belongs to the peptidase S1 family. CLIP subfamily.</text>
</comment>
<dbReference type="CDD" id="cd00190">
    <property type="entry name" value="Tryp_SPc"/>
    <property type="match status" value="1"/>
</dbReference>
<feature type="compositionally biased region" description="Low complexity" evidence="8">
    <location>
        <begin position="43"/>
        <end position="55"/>
    </location>
</feature>
<dbReference type="SMART" id="SM00680">
    <property type="entry name" value="CLIP"/>
    <property type="match status" value="1"/>
</dbReference>
<keyword evidence="1 7" id="KW-0645">Protease</keyword>